<gene>
    <name evidence="4" type="ORF">COCSUDRAFT_17583</name>
</gene>
<dbReference type="eggNOG" id="KOG2073">
    <property type="taxonomic scope" value="Eukaryota"/>
</dbReference>
<reference evidence="4 5" key="1">
    <citation type="journal article" date="2012" name="Genome Biol.">
        <title>The genome of the polar eukaryotic microalga coccomyxa subellipsoidea reveals traits of cold adaptation.</title>
        <authorList>
            <person name="Blanc G."/>
            <person name="Agarkova I."/>
            <person name="Grimwood J."/>
            <person name="Kuo A."/>
            <person name="Brueggeman A."/>
            <person name="Dunigan D."/>
            <person name="Gurnon J."/>
            <person name="Ladunga I."/>
            <person name="Lindquist E."/>
            <person name="Lucas S."/>
            <person name="Pangilinan J."/>
            <person name="Proschold T."/>
            <person name="Salamov A."/>
            <person name="Schmutz J."/>
            <person name="Weeks D."/>
            <person name="Yamada T."/>
            <person name="Claverie J.M."/>
            <person name="Grigoriev I."/>
            <person name="Van Etten J."/>
            <person name="Lomsadze A."/>
            <person name="Borodovsky M."/>
        </authorList>
    </citation>
    <scope>NUCLEOTIDE SEQUENCE [LARGE SCALE GENOMIC DNA]</scope>
    <source>
        <strain evidence="4 5">C-169</strain>
    </source>
</reference>
<accession>I0YSR7</accession>
<dbReference type="EMBL" id="AGSI01000012">
    <property type="protein sequence ID" value="EIE21436.1"/>
    <property type="molecule type" value="Genomic_DNA"/>
</dbReference>
<organism evidence="4 5">
    <name type="scientific">Coccomyxa subellipsoidea (strain C-169)</name>
    <name type="common">Green microalga</name>
    <dbReference type="NCBI Taxonomy" id="574566"/>
    <lineage>
        <taxon>Eukaryota</taxon>
        <taxon>Viridiplantae</taxon>
        <taxon>Chlorophyta</taxon>
        <taxon>core chlorophytes</taxon>
        <taxon>Trebouxiophyceae</taxon>
        <taxon>Trebouxiophyceae incertae sedis</taxon>
        <taxon>Coccomyxaceae</taxon>
        <taxon>Coccomyxa</taxon>
        <taxon>Coccomyxa subellipsoidea</taxon>
    </lineage>
</organism>
<comment type="similarity">
    <text evidence="1">Belongs to the SAPS family.</text>
</comment>
<evidence type="ECO:0000256" key="2">
    <source>
        <dbReference type="ARBA" id="ARBA00023306"/>
    </source>
</evidence>
<evidence type="ECO:0000313" key="5">
    <source>
        <dbReference type="Proteomes" id="UP000007264"/>
    </source>
</evidence>
<dbReference type="GO" id="GO:0019888">
    <property type="term" value="F:protein phosphatase regulator activity"/>
    <property type="evidence" value="ECO:0007669"/>
    <property type="project" value="TreeGrafter"/>
</dbReference>
<dbReference type="Pfam" id="PF04499">
    <property type="entry name" value="SAPS"/>
    <property type="match status" value="2"/>
</dbReference>
<dbReference type="Proteomes" id="UP000007264">
    <property type="component" value="Unassembled WGS sequence"/>
</dbReference>
<dbReference type="STRING" id="574566.I0YSR7"/>
<evidence type="ECO:0000256" key="3">
    <source>
        <dbReference type="SAM" id="MobiDB-lite"/>
    </source>
</evidence>
<dbReference type="AlphaFoldDB" id="I0YSR7"/>
<evidence type="ECO:0000256" key="1">
    <source>
        <dbReference type="ARBA" id="ARBA00006180"/>
    </source>
</evidence>
<keyword evidence="2" id="KW-0131">Cell cycle</keyword>
<dbReference type="KEGG" id="csl:COCSUDRAFT_17583"/>
<proteinExistence type="inferred from homology"/>
<dbReference type="PANTHER" id="PTHR12634:SF8">
    <property type="entry name" value="FIERY MOUNTAIN, ISOFORM D"/>
    <property type="match status" value="1"/>
</dbReference>
<comment type="caution">
    <text evidence="4">The sequence shown here is derived from an EMBL/GenBank/DDBJ whole genome shotgun (WGS) entry which is preliminary data.</text>
</comment>
<dbReference type="InterPro" id="IPR007587">
    <property type="entry name" value="SAPS"/>
</dbReference>
<dbReference type="PANTHER" id="PTHR12634">
    <property type="entry name" value="SIT4 YEAST -ASSOCIATING PROTEIN-RELATED"/>
    <property type="match status" value="1"/>
</dbReference>
<keyword evidence="5" id="KW-1185">Reference proteome</keyword>
<dbReference type="RefSeq" id="XP_005645980.1">
    <property type="nucleotide sequence ID" value="XM_005645923.1"/>
</dbReference>
<feature type="region of interest" description="Disordered" evidence="3">
    <location>
        <begin position="520"/>
        <end position="549"/>
    </location>
</feature>
<sequence>MFWKVAGYSQPSPLEAILDMDGFSLEDVLDEADLIQECKSLNGRLVNFLKDPSTVRSLLSYLVDMPGPGADEKQHFKYAFTSCEVLCCEVDQIYSALLDEEELVAKLFSFLDAPRPLNLTKAGYFARVVLCLLIKRASEVLSFLEAHPAIIERLVEHIDTTSIAEVLCSTMGADDRTNSGMSAAQLTWLADTRLMPELLARLAPEAGLDAQKNAASVLVAIARTPLAAPLAQSFLAPHFLQKLLDCAFVPFIARIVQVLDVLIALLKPRLATERWTRQDGTQHVDASQELDSSIKQGMVKQLPRLVGLLEGGLGGEEGTAQETPFGRLAPPLGSARLKAVEAIYALLAMGDPAAEEGVMESGVAIRCLDLFTQFPFNNLLHHRVAGLIVTALERGSDRLLQHLIGPGQLIHWLTSAPEHRGDLRAGYIGHLTALGNKLGELAGQRELIASALAGSTEWSIWLQKVLQPRNERENVHRWACGRPSQQDLVQRGNSADDSMLEDLEGLPGDVAGGRAVHSHRYAGFDNGDEDSDDDDDLGRAFESVSHPVA</sequence>
<dbReference type="GeneID" id="17039420"/>
<dbReference type="OrthoDB" id="295029at2759"/>
<evidence type="ECO:0000313" key="4">
    <source>
        <dbReference type="EMBL" id="EIE21436.1"/>
    </source>
</evidence>
<feature type="compositionally biased region" description="Acidic residues" evidence="3">
    <location>
        <begin position="526"/>
        <end position="536"/>
    </location>
</feature>
<protein>
    <submittedName>
        <fullName evidence="4">SAPS-domain-containing protein</fullName>
    </submittedName>
</protein>
<name>I0YSR7_COCSC</name>
<dbReference type="GO" id="GO:0019903">
    <property type="term" value="F:protein phosphatase binding"/>
    <property type="evidence" value="ECO:0007669"/>
    <property type="project" value="InterPro"/>
</dbReference>